<evidence type="ECO:0000313" key="2">
    <source>
        <dbReference type="Proteomes" id="UP001208017"/>
    </source>
</evidence>
<keyword evidence="2" id="KW-1185">Reference proteome</keyword>
<dbReference type="Proteomes" id="UP001208017">
    <property type="component" value="Unassembled WGS sequence"/>
</dbReference>
<dbReference type="EMBL" id="JAPMLT010000013">
    <property type="protein sequence ID" value="MCX7571801.1"/>
    <property type="molecule type" value="Genomic_DNA"/>
</dbReference>
<dbReference type="Gene3D" id="3.30.530.20">
    <property type="match status" value="1"/>
</dbReference>
<dbReference type="InterPro" id="IPR023393">
    <property type="entry name" value="START-like_dom_sf"/>
</dbReference>
<organism evidence="1 2">
    <name type="scientific">Tumebacillus lacus</name>
    <dbReference type="NCBI Taxonomy" id="2995335"/>
    <lineage>
        <taxon>Bacteria</taxon>
        <taxon>Bacillati</taxon>
        <taxon>Bacillota</taxon>
        <taxon>Bacilli</taxon>
        <taxon>Bacillales</taxon>
        <taxon>Alicyclobacillaceae</taxon>
        <taxon>Tumebacillus</taxon>
    </lineage>
</organism>
<reference evidence="1 2" key="1">
    <citation type="submission" date="2022-11" db="EMBL/GenBank/DDBJ databases">
        <title>Study of microbial diversity in lake waters.</title>
        <authorList>
            <person name="Zhang J."/>
        </authorList>
    </citation>
    <scope>NUCLEOTIDE SEQUENCE [LARGE SCALE GENOMIC DNA]</scope>
    <source>
        <strain evidence="1 2">DT12</strain>
    </source>
</reference>
<evidence type="ECO:0000313" key="1">
    <source>
        <dbReference type="EMBL" id="MCX7571801.1"/>
    </source>
</evidence>
<protein>
    <submittedName>
        <fullName evidence="1">SRPBCC family protein</fullName>
    </submittedName>
</protein>
<sequence>MPRIEREFLIRAPIEVCFDLARSIDIHMDSTAQTRERAVGGRTSGLIELGESVTWEAVHFGIRQRLTARITEMERPFRFVDEMVSGAFHSFYHVHEFYEVEEGTRMVDIFEYRSPYGWLGVLADRLFLTAYMDRFLTQRNLHIKRVAEAKE</sequence>
<dbReference type="RefSeq" id="WP_267153052.1">
    <property type="nucleotide sequence ID" value="NZ_JAPMLT010000013.1"/>
</dbReference>
<proteinExistence type="predicted"/>
<name>A0ABT3X4H4_9BACL</name>
<dbReference type="CDD" id="cd07820">
    <property type="entry name" value="SRPBCC_3"/>
    <property type="match status" value="1"/>
</dbReference>
<dbReference type="SUPFAM" id="SSF55961">
    <property type="entry name" value="Bet v1-like"/>
    <property type="match status" value="1"/>
</dbReference>
<gene>
    <name evidence="1" type="ORF">OS242_17800</name>
</gene>
<comment type="caution">
    <text evidence="1">The sequence shown here is derived from an EMBL/GenBank/DDBJ whole genome shotgun (WGS) entry which is preliminary data.</text>
</comment>
<accession>A0ABT3X4H4</accession>